<dbReference type="KEGG" id="fil:BN1229_v1_3306"/>
<organism evidence="1 2">
    <name type="scientific">Candidatus Filomicrobium marinum</name>
    <dbReference type="NCBI Taxonomy" id="1608628"/>
    <lineage>
        <taxon>Bacteria</taxon>
        <taxon>Pseudomonadati</taxon>
        <taxon>Pseudomonadota</taxon>
        <taxon>Alphaproteobacteria</taxon>
        <taxon>Hyphomicrobiales</taxon>
        <taxon>Hyphomicrobiaceae</taxon>
        <taxon>Filomicrobium</taxon>
    </lineage>
</organism>
<name>A0A0D6JHI9_9HYPH</name>
<dbReference type="KEGG" id="fiy:BN1229_v1_2615"/>
<proteinExistence type="predicted"/>
<dbReference type="AlphaFoldDB" id="A0A0D6JHI9"/>
<reference evidence="2" key="1">
    <citation type="submission" date="2015-02" db="EMBL/GenBank/DDBJ databases">
        <authorList>
            <person name="Chooi Y.-H."/>
        </authorList>
    </citation>
    <scope>NUCLEOTIDE SEQUENCE [LARGE SCALE GENOMIC DNA]</scope>
    <source>
        <strain evidence="2">strain Y</strain>
    </source>
</reference>
<gene>
    <name evidence="1" type="ORF">YBN1229_v1_2615</name>
</gene>
<sequence>MALPQAPYGSSTIARSSSLKREYIGARLVCNRPALSRGGLLPSKVSLAAVLTDWEGLAHVSIKPTKSQRTRRDPQASACVLKDLPYDEAE</sequence>
<protein>
    <submittedName>
        <fullName evidence="1">Uncharacterized protein</fullName>
    </submittedName>
</protein>
<dbReference type="EMBL" id="LN829119">
    <property type="protein sequence ID" value="CPR20454.1"/>
    <property type="molecule type" value="Genomic_DNA"/>
</dbReference>
<evidence type="ECO:0000313" key="2">
    <source>
        <dbReference type="Proteomes" id="UP000033187"/>
    </source>
</evidence>
<evidence type="ECO:0000313" key="1">
    <source>
        <dbReference type="EMBL" id="CPR20454.1"/>
    </source>
</evidence>
<dbReference type="Proteomes" id="UP000033187">
    <property type="component" value="Chromosome 1"/>
</dbReference>
<accession>A0A0D6JHI9</accession>
<keyword evidence="2" id="KW-1185">Reference proteome</keyword>